<evidence type="ECO:0000313" key="3">
    <source>
        <dbReference type="Proteomes" id="UP001158576"/>
    </source>
</evidence>
<protein>
    <submittedName>
        <fullName evidence="2">Oidioi.mRNA.OKI2018_I69.YSR.g17199.t1.cds</fullName>
    </submittedName>
</protein>
<feature type="region of interest" description="Disordered" evidence="1">
    <location>
        <begin position="137"/>
        <end position="162"/>
    </location>
</feature>
<sequence length="162" mass="18980">MSISLVKMAKEYQGDDKEDQLLVMNNFDGYIRTFSEKDLKYGHDEVMKAHSPISEKYKRDYAEWEKLKLSKSTQVVPNNIKLESAFALLKHIQGTDATSLPRRIYRRAAAAQSGTAKWFIKELDDEEQKDLIQRAMREKEEVNKEDSRLNKEEKMTYLPVEE</sequence>
<proteinExistence type="predicted"/>
<organism evidence="2 3">
    <name type="scientific">Oikopleura dioica</name>
    <name type="common">Tunicate</name>
    <dbReference type="NCBI Taxonomy" id="34765"/>
    <lineage>
        <taxon>Eukaryota</taxon>
        <taxon>Metazoa</taxon>
        <taxon>Chordata</taxon>
        <taxon>Tunicata</taxon>
        <taxon>Appendicularia</taxon>
        <taxon>Copelata</taxon>
        <taxon>Oikopleuridae</taxon>
        <taxon>Oikopleura</taxon>
    </lineage>
</organism>
<dbReference type="EMBL" id="OU015570">
    <property type="protein sequence ID" value="CAG5101549.1"/>
    <property type="molecule type" value="Genomic_DNA"/>
</dbReference>
<keyword evidence="3" id="KW-1185">Reference proteome</keyword>
<feature type="compositionally biased region" description="Basic and acidic residues" evidence="1">
    <location>
        <begin position="137"/>
        <end position="155"/>
    </location>
</feature>
<evidence type="ECO:0000313" key="2">
    <source>
        <dbReference type="EMBL" id="CAG5101549.1"/>
    </source>
</evidence>
<dbReference type="Proteomes" id="UP001158576">
    <property type="component" value="Chromosome YSR"/>
</dbReference>
<evidence type="ECO:0000256" key="1">
    <source>
        <dbReference type="SAM" id="MobiDB-lite"/>
    </source>
</evidence>
<gene>
    <name evidence="2" type="ORF">OKIOD_LOCUS8757</name>
</gene>
<reference evidence="2 3" key="1">
    <citation type="submission" date="2021-04" db="EMBL/GenBank/DDBJ databases">
        <authorList>
            <person name="Bliznina A."/>
        </authorList>
    </citation>
    <scope>NUCLEOTIDE SEQUENCE [LARGE SCALE GENOMIC DNA]</scope>
</reference>
<name>A0ABN7SIF4_OIKDI</name>
<accession>A0ABN7SIF4</accession>